<organism evidence="1 2">
    <name type="scientific">Vibrio phage ICP2_2011_A</name>
    <dbReference type="NCBI Taxonomy" id="1529057"/>
    <lineage>
        <taxon>Viruses</taxon>
        <taxon>Duplodnaviria</taxon>
        <taxon>Heunggongvirae</taxon>
        <taxon>Uroviricota</taxon>
        <taxon>Caudoviricetes</taxon>
        <taxon>Zobellviridae</taxon>
        <taxon>Icepovirus</taxon>
        <taxon>Icepovirus bengalense</taxon>
    </lineage>
</organism>
<protein>
    <submittedName>
        <fullName evidence="1">Uncharacterized protein</fullName>
    </submittedName>
</protein>
<name>A0A076GB52_9CAUD</name>
<proteinExistence type="predicted"/>
<sequence>MATNIFDTSNSIQAVASNQTPIQAGIQDDTPARVVQAVGSLGHKIGGDVVSQSVVNDARNILDNPQDIEIPTEIQPYLDRMGGLADKVKAGMQRREAQVKARAIMAEAINQYPFFAKEIRERGATLFGIGSSSSSLGKVDMELSPEEKALNDYREKVTQTQLEFGVSQQTAMNLIQSQRQSEIRKLNAENFTDDIYVGVNDATIRAQDEIFRTMFNSPTGTLGLEQQRALEIGIERSAVQLQKTLMQSATNRGAITKDTFETIDLQVKQFKQNMKTLISDQTAMKWVKAQNDLAAEMITAWGNQNYGGLTYLAKNNAIPDSMKESIFRSMAGDERAKALIKNNPFLSDLMTKSQNLGYSLQRAYGAVTNEMVGITANPEQEKEIEKVGETEKVVSTTLALNNKQGGAVYNLDMIRNNSATAQPVIDRALRSAPENITRWLTPQYKATFARDKELMKTTIDHELDVVTSALRGRMVATMDNLDDIKILVNTEPDKFYYGSQYRPEQARGGMYTGPAGKEKVVINGVEDTYVKSRLIDTYNVLKENPDIWQNFAASPEEYLELLIKRPIDWKQPLEVKRQKADALENAPERGGAPKRTMMLSKEEEKAFEEFRQQGITPDALKTIYAGLRYKDPQSGKVDEGAPELMDPSNLLGKYEQYYRG</sequence>
<dbReference type="Proteomes" id="UP000028661">
    <property type="component" value="Segment"/>
</dbReference>
<gene>
    <name evidence="1" type="ORF">ICP22011A_005</name>
</gene>
<accession>A0A076GB52</accession>
<evidence type="ECO:0000313" key="1">
    <source>
        <dbReference type="EMBL" id="AII27049.1"/>
    </source>
</evidence>
<evidence type="ECO:0000313" key="2">
    <source>
        <dbReference type="Proteomes" id="UP000028661"/>
    </source>
</evidence>
<dbReference type="EMBL" id="KM224878">
    <property type="protein sequence ID" value="AII27049.1"/>
    <property type="molecule type" value="Genomic_DNA"/>
</dbReference>
<reference evidence="2" key="1">
    <citation type="journal article" date="2014" name="Elife">
        <title>Evolutionary consequences of intra-patient phage predation on microbial populations.</title>
        <authorList>
            <person name="Seed K.D."/>
            <person name="Yen M."/>
            <person name="Shapiro B.J."/>
            <person name="Hilaire I.J."/>
            <person name="Charles R.C."/>
            <person name="Teng J.E."/>
            <person name="Ivers L.C."/>
            <person name="Boncy J."/>
            <person name="Harris J.B."/>
            <person name="Camilli A."/>
        </authorList>
    </citation>
    <scope>NUCLEOTIDE SEQUENCE [LARGE SCALE GENOMIC DNA]</scope>
</reference>